<gene>
    <name evidence="2" type="ORF">UT39_C0001G0039</name>
</gene>
<proteinExistence type="predicted"/>
<dbReference type="SUPFAM" id="SSF53335">
    <property type="entry name" value="S-adenosyl-L-methionine-dependent methyltransferases"/>
    <property type="match status" value="1"/>
</dbReference>
<dbReference type="Gene3D" id="3.40.50.150">
    <property type="entry name" value="Vaccinia Virus protein VP39"/>
    <property type="match status" value="1"/>
</dbReference>
<dbReference type="STRING" id="1618550.UT39_C0001G0039"/>
<sequence length="219" mass="25586">MDTKEFWEKWWQKIDDDGWEDTPSIFAQFAISYYPKEGRVLELGAGIGKDTRYFAQHGYFVVSTDFADKALEISKWESTMQKLMNIDYQNVDLKKPLPFANEQFDICYAHAVLHYFSHEITDQLFREIHRVLKDGGSFATLLKSKEDPEILNSLKLDENFYQTPQGIVERFFTIEEVQKETDGLFKPVVLDASEQTHETENATFIRYIGLKIPHGEQTH</sequence>
<name>A0A0G0N736_9BACT</name>
<evidence type="ECO:0000313" key="2">
    <source>
        <dbReference type="EMBL" id="KKR11984.1"/>
    </source>
</evidence>
<protein>
    <recommendedName>
        <fullName evidence="1">Methyltransferase type 11 domain-containing protein</fullName>
    </recommendedName>
</protein>
<dbReference type="PANTHER" id="PTHR42912">
    <property type="entry name" value="METHYLTRANSFERASE"/>
    <property type="match status" value="1"/>
</dbReference>
<dbReference type="InterPro" id="IPR029063">
    <property type="entry name" value="SAM-dependent_MTases_sf"/>
</dbReference>
<dbReference type="PANTHER" id="PTHR42912:SF93">
    <property type="entry name" value="N6-ADENOSINE-METHYLTRANSFERASE TMT1A"/>
    <property type="match status" value="1"/>
</dbReference>
<dbReference type="GO" id="GO:0008757">
    <property type="term" value="F:S-adenosylmethionine-dependent methyltransferase activity"/>
    <property type="evidence" value="ECO:0007669"/>
    <property type="project" value="InterPro"/>
</dbReference>
<dbReference type="AlphaFoldDB" id="A0A0G0N736"/>
<dbReference type="CDD" id="cd02440">
    <property type="entry name" value="AdoMet_MTases"/>
    <property type="match status" value="1"/>
</dbReference>
<evidence type="ECO:0000313" key="3">
    <source>
        <dbReference type="Proteomes" id="UP000034246"/>
    </source>
</evidence>
<dbReference type="InterPro" id="IPR050508">
    <property type="entry name" value="Methyltransf_Superfamily"/>
</dbReference>
<accession>A0A0G0N736</accession>
<organism evidence="2 3">
    <name type="scientific">Candidatus Woesebacteria bacterium GW2011_GWA1_39_21</name>
    <dbReference type="NCBI Taxonomy" id="1618550"/>
    <lineage>
        <taxon>Bacteria</taxon>
        <taxon>Candidatus Woeseibacteriota</taxon>
    </lineage>
</organism>
<comment type="caution">
    <text evidence="2">The sequence shown here is derived from an EMBL/GenBank/DDBJ whole genome shotgun (WGS) entry which is preliminary data.</text>
</comment>
<dbReference type="Pfam" id="PF08241">
    <property type="entry name" value="Methyltransf_11"/>
    <property type="match status" value="1"/>
</dbReference>
<dbReference type="Proteomes" id="UP000034246">
    <property type="component" value="Unassembled WGS sequence"/>
</dbReference>
<dbReference type="EMBL" id="LBWP01000001">
    <property type="protein sequence ID" value="KKR11984.1"/>
    <property type="molecule type" value="Genomic_DNA"/>
</dbReference>
<feature type="domain" description="Methyltransferase type 11" evidence="1">
    <location>
        <begin position="41"/>
        <end position="139"/>
    </location>
</feature>
<dbReference type="InterPro" id="IPR013216">
    <property type="entry name" value="Methyltransf_11"/>
</dbReference>
<evidence type="ECO:0000259" key="1">
    <source>
        <dbReference type="Pfam" id="PF08241"/>
    </source>
</evidence>
<reference evidence="2 3" key="1">
    <citation type="journal article" date="2015" name="Nature">
        <title>rRNA introns, odd ribosomes, and small enigmatic genomes across a large radiation of phyla.</title>
        <authorList>
            <person name="Brown C.T."/>
            <person name="Hug L.A."/>
            <person name="Thomas B.C."/>
            <person name="Sharon I."/>
            <person name="Castelle C.J."/>
            <person name="Singh A."/>
            <person name="Wilkins M.J."/>
            <person name="Williams K.H."/>
            <person name="Banfield J.F."/>
        </authorList>
    </citation>
    <scope>NUCLEOTIDE SEQUENCE [LARGE SCALE GENOMIC DNA]</scope>
</reference>